<dbReference type="PANTHER" id="PTHR33371">
    <property type="entry name" value="INTERMEMBRANE PHOSPHOLIPID TRANSPORT SYSTEM BINDING PROTEIN MLAD-RELATED"/>
    <property type="match status" value="1"/>
</dbReference>
<dbReference type="InterPro" id="IPR052336">
    <property type="entry name" value="MlaD_Phospholipid_Transporter"/>
</dbReference>
<dbReference type="NCBIfam" id="TIGR04430">
    <property type="entry name" value="OM_asym_MlaD"/>
    <property type="match status" value="1"/>
</dbReference>
<dbReference type="Proteomes" id="UP000823821">
    <property type="component" value="Unassembled WGS sequence"/>
</dbReference>
<dbReference type="PANTHER" id="PTHR33371:SF4">
    <property type="entry name" value="INTERMEMBRANE PHOSPHOLIPID TRANSPORT SYSTEM BINDING PROTEIN MLAD"/>
    <property type="match status" value="1"/>
</dbReference>
<dbReference type="InterPro" id="IPR003399">
    <property type="entry name" value="Mce/MlaD"/>
</dbReference>
<keyword evidence="1" id="KW-1133">Transmembrane helix</keyword>
<feature type="transmembrane region" description="Helical" evidence="1">
    <location>
        <begin position="6"/>
        <end position="25"/>
    </location>
</feature>
<keyword evidence="1" id="KW-0812">Transmembrane</keyword>
<gene>
    <name evidence="3" type="primary">mlaD</name>
    <name evidence="3" type="ORF">H9784_01845</name>
</gene>
<evidence type="ECO:0000313" key="4">
    <source>
        <dbReference type="Proteomes" id="UP000823821"/>
    </source>
</evidence>
<evidence type="ECO:0000313" key="3">
    <source>
        <dbReference type="EMBL" id="HJA78303.1"/>
    </source>
</evidence>
<name>A0A9D2HMP1_9BACT</name>
<dbReference type="EMBL" id="DWZD01000014">
    <property type="protein sequence ID" value="HJA78303.1"/>
    <property type="molecule type" value="Genomic_DNA"/>
</dbReference>
<proteinExistence type="predicted"/>
<protein>
    <submittedName>
        <fullName evidence="3">Outer membrane lipid asymmetry maintenance protein MlaD</fullName>
    </submittedName>
</protein>
<comment type="caution">
    <text evidence="3">The sequence shown here is derived from an EMBL/GenBank/DDBJ whole genome shotgun (WGS) entry which is preliminary data.</text>
</comment>
<reference evidence="3" key="2">
    <citation type="submission" date="2021-04" db="EMBL/GenBank/DDBJ databases">
        <authorList>
            <person name="Gilroy R."/>
        </authorList>
    </citation>
    <scope>NUCLEOTIDE SEQUENCE</scope>
    <source>
        <strain evidence="3">5032</strain>
    </source>
</reference>
<reference evidence="3" key="1">
    <citation type="journal article" date="2021" name="PeerJ">
        <title>Extensive microbial diversity within the chicken gut microbiome revealed by metagenomics and culture.</title>
        <authorList>
            <person name="Gilroy R."/>
            <person name="Ravi A."/>
            <person name="Getino M."/>
            <person name="Pursley I."/>
            <person name="Horton D.L."/>
            <person name="Alikhan N.F."/>
            <person name="Baker D."/>
            <person name="Gharbi K."/>
            <person name="Hall N."/>
            <person name="Watson M."/>
            <person name="Adriaenssens E.M."/>
            <person name="Foster-Nyarko E."/>
            <person name="Jarju S."/>
            <person name="Secka A."/>
            <person name="Antonio M."/>
            <person name="Oren A."/>
            <person name="Chaudhuri R.R."/>
            <person name="La Ragione R."/>
            <person name="Hildebrand F."/>
            <person name="Pallen M.J."/>
        </authorList>
    </citation>
    <scope>NUCLEOTIDE SEQUENCE</scope>
    <source>
        <strain evidence="3">5032</strain>
    </source>
</reference>
<accession>A0A9D2HMP1</accession>
<organism evidence="3 4">
    <name type="scientific">Candidatus Desulfovibrio intestinavium</name>
    <dbReference type="NCBI Taxonomy" id="2838534"/>
    <lineage>
        <taxon>Bacteria</taxon>
        <taxon>Pseudomonadati</taxon>
        <taxon>Thermodesulfobacteriota</taxon>
        <taxon>Desulfovibrionia</taxon>
        <taxon>Desulfovibrionales</taxon>
        <taxon>Desulfovibrionaceae</taxon>
        <taxon>Desulfovibrio</taxon>
    </lineage>
</organism>
<dbReference type="GO" id="GO:0005543">
    <property type="term" value="F:phospholipid binding"/>
    <property type="evidence" value="ECO:0007669"/>
    <property type="project" value="TreeGrafter"/>
</dbReference>
<dbReference type="AlphaFoldDB" id="A0A9D2HMP1"/>
<keyword evidence="1" id="KW-0472">Membrane</keyword>
<feature type="domain" description="Mce/MlaD" evidence="2">
    <location>
        <begin position="37"/>
        <end position="116"/>
    </location>
</feature>
<dbReference type="InterPro" id="IPR030970">
    <property type="entry name" value="ABC_MlaD"/>
</dbReference>
<dbReference type="GO" id="GO:0005548">
    <property type="term" value="F:phospholipid transporter activity"/>
    <property type="evidence" value="ECO:0007669"/>
    <property type="project" value="TreeGrafter"/>
</dbReference>
<sequence length="149" mass="15785">MNSFRQTAVGIFVLVGLVCVAYLTVKLGRMELFEQKGFELTARFGSVSGLRVGADVEMAGVPVGRVAAITLDDNPAMPRALVRMVLDRDLHLSEDTIASVKTSGLIGDKYINLQPGGLPDKVAAGGELTETESAVDLESLLAKYVFGGV</sequence>
<evidence type="ECO:0000256" key="1">
    <source>
        <dbReference type="SAM" id="Phobius"/>
    </source>
</evidence>
<dbReference type="Pfam" id="PF02470">
    <property type="entry name" value="MlaD"/>
    <property type="match status" value="1"/>
</dbReference>
<evidence type="ECO:0000259" key="2">
    <source>
        <dbReference type="Pfam" id="PF02470"/>
    </source>
</evidence>